<feature type="signal peptide" evidence="3">
    <location>
        <begin position="1"/>
        <end position="30"/>
    </location>
</feature>
<name>A0A917T4L1_9ACTN</name>
<dbReference type="Gene3D" id="2.60.40.2230">
    <property type="entry name" value="Uncharacterised protein YcnI-like PF07987, DUF1775"/>
    <property type="match status" value="1"/>
</dbReference>
<feature type="region of interest" description="Disordered" evidence="1">
    <location>
        <begin position="183"/>
        <end position="221"/>
    </location>
</feature>
<dbReference type="InterPro" id="IPR012533">
    <property type="entry name" value="YcnI-copper_dom"/>
</dbReference>
<organism evidence="5 6">
    <name type="scientific">Nakamurella endophytica</name>
    <dbReference type="NCBI Taxonomy" id="1748367"/>
    <lineage>
        <taxon>Bacteria</taxon>
        <taxon>Bacillati</taxon>
        <taxon>Actinomycetota</taxon>
        <taxon>Actinomycetes</taxon>
        <taxon>Nakamurellales</taxon>
        <taxon>Nakamurellaceae</taxon>
        <taxon>Nakamurella</taxon>
    </lineage>
</organism>
<feature type="transmembrane region" description="Helical" evidence="2">
    <location>
        <begin position="246"/>
        <end position="265"/>
    </location>
</feature>
<dbReference type="AlphaFoldDB" id="A0A917T4L1"/>
<dbReference type="Proteomes" id="UP000655208">
    <property type="component" value="Unassembled WGS sequence"/>
</dbReference>
<reference evidence="5" key="2">
    <citation type="submission" date="2020-09" db="EMBL/GenBank/DDBJ databases">
        <authorList>
            <person name="Sun Q."/>
            <person name="Zhou Y."/>
        </authorList>
    </citation>
    <scope>NUCLEOTIDE SEQUENCE</scope>
    <source>
        <strain evidence="5">CGMCC 4.7308</strain>
    </source>
</reference>
<dbReference type="RefSeq" id="WP_188943395.1">
    <property type="nucleotide sequence ID" value="NZ_BMNA01000008.1"/>
</dbReference>
<keyword evidence="6" id="KW-1185">Reference proteome</keyword>
<keyword evidence="2" id="KW-0472">Membrane</keyword>
<evidence type="ECO:0000313" key="6">
    <source>
        <dbReference type="Proteomes" id="UP000655208"/>
    </source>
</evidence>
<evidence type="ECO:0000313" key="5">
    <source>
        <dbReference type="EMBL" id="GGM10443.1"/>
    </source>
</evidence>
<feature type="domain" description="YncI copper-binding" evidence="4">
    <location>
        <begin position="34"/>
        <end position="182"/>
    </location>
</feature>
<evidence type="ECO:0000256" key="3">
    <source>
        <dbReference type="SAM" id="SignalP"/>
    </source>
</evidence>
<protein>
    <recommendedName>
        <fullName evidence="4">YncI copper-binding domain-containing protein</fullName>
    </recommendedName>
</protein>
<keyword evidence="2" id="KW-0812">Transmembrane</keyword>
<sequence>MSHPPRRRLGARLLALSTLTVLGLAVPATAALAHVTVGPASITAGTYSVLAFKVPNESATAKTSEVAVTLPSDHPFASVSARQLPGWTATLTRTKLQNPVTDDDNATITEAVTTVTWRADASSRIALGQYVEFDLSVGPVPDVRELSFPAVQTYDDGTVVRWNQPTPASGEEPEHPVPTLAVTPAAASSTAPGSATSSPGTGAAATSSGAASSSSGADTAAAGPTVTVTATPAAAAGDSDGAARTLGVVGIVVGAAGALLAAVALRSRRGGAGS</sequence>
<feature type="region of interest" description="Disordered" evidence="1">
    <location>
        <begin position="159"/>
        <end position="178"/>
    </location>
</feature>
<proteinExistence type="predicted"/>
<reference evidence="5" key="1">
    <citation type="journal article" date="2014" name="Int. J. Syst. Evol. Microbiol.">
        <title>Complete genome sequence of Corynebacterium casei LMG S-19264T (=DSM 44701T), isolated from a smear-ripened cheese.</title>
        <authorList>
            <consortium name="US DOE Joint Genome Institute (JGI-PGF)"/>
            <person name="Walter F."/>
            <person name="Albersmeier A."/>
            <person name="Kalinowski J."/>
            <person name="Ruckert C."/>
        </authorList>
    </citation>
    <scope>NUCLEOTIDE SEQUENCE</scope>
    <source>
        <strain evidence="5">CGMCC 4.7308</strain>
    </source>
</reference>
<dbReference type="CDD" id="cd08545">
    <property type="entry name" value="YcnI_like"/>
    <property type="match status" value="1"/>
</dbReference>
<keyword evidence="3" id="KW-0732">Signal</keyword>
<dbReference type="InterPro" id="IPR038507">
    <property type="entry name" value="YcnI-like_sf"/>
</dbReference>
<gene>
    <name evidence="5" type="ORF">GCM10011594_32930</name>
</gene>
<keyword evidence="2" id="KW-1133">Transmembrane helix</keyword>
<dbReference type="Pfam" id="PF07987">
    <property type="entry name" value="DUF1775"/>
    <property type="match status" value="1"/>
</dbReference>
<evidence type="ECO:0000256" key="2">
    <source>
        <dbReference type="SAM" id="Phobius"/>
    </source>
</evidence>
<evidence type="ECO:0000256" key="1">
    <source>
        <dbReference type="SAM" id="MobiDB-lite"/>
    </source>
</evidence>
<dbReference type="EMBL" id="BMNA01000008">
    <property type="protein sequence ID" value="GGM10443.1"/>
    <property type="molecule type" value="Genomic_DNA"/>
</dbReference>
<accession>A0A917T4L1</accession>
<comment type="caution">
    <text evidence="5">The sequence shown here is derived from an EMBL/GenBank/DDBJ whole genome shotgun (WGS) entry which is preliminary data.</text>
</comment>
<feature type="chain" id="PRO_5037148824" description="YncI copper-binding domain-containing protein" evidence="3">
    <location>
        <begin position="31"/>
        <end position="274"/>
    </location>
</feature>
<evidence type="ECO:0000259" key="4">
    <source>
        <dbReference type="Pfam" id="PF07987"/>
    </source>
</evidence>